<dbReference type="Pfam" id="PF01478">
    <property type="entry name" value="Peptidase_A24"/>
    <property type="match status" value="1"/>
</dbReference>
<dbReference type="EMBL" id="CAFBQL010000002">
    <property type="protein sequence ID" value="CAB5055150.1"/>
    <property type="molecule type" value="Genomic_DNA"/>
</dbReference>
<keyword evidence="1" id="KW-1133">Transmembrane helix</keyword>
<evidence type="ECO:0000259" key="2">
    <source>
        <dbReference type="Pfam" id="PF01478"/>
    </source>
</evidence>
<evidence type="ECO:0000313" key="3">
    <source>
        <dbReference type="EMBL" id="CAB4666963.1"/>
    </source>
</evidence>
<keyword evidence="1" id="KW-0472">Membrane</keyword>
<proteinExistence type="predicted"/>
<evidence type="ECO:0000313" key="4">
    <source>
        <dbReference type="EMBL" id="CAB4859353.1"/>
    </source>
</evidence>
<dbReference type="InterPro" id="IPR000045">
    <property type="entry name" value="Prepilin_IV_endopep_pep"/>
</dbReference>
<feature type="domain" description="Prepilin type IV endopeptidase peptidase" evidence="2">
    <location>
        <begin position="12"/>
        <end position="121"/>
    </location>
</feature>
<reference evidence="6" key="1">
    <citation type="submission" date="2020-05" db="EMBL/GenBank/DDBJ databases">
        <authorList>
            <person name="Chiriac C."/>
            <person name="Salcher M."/>
            <person name="Ghai R."/>
            <person name="Kavagutti S V."/>
        </authorList>
    </citation>
    <scope>NUCLEOTIDE SEQUENCE</scope>
</reference>
<dbReference type="GO" id="GO:0016020">
    <property type="term" value="C:membrane"/>
    <property type="evidence" value="ECO:0007669"/>
    <property type="project" value="InterPro"/>
</dbReference>
<organism evidence="6">
    <name type="scientific">freshwater metagenome</name>
    <dbReference type="NCBI Taxonomy" id="449393"/>
    <lineage>
        <taxon>unclassified sequences</taxon>
        <taxon>metagenomes</taxon>
        <taxon>ecological metagenomes</taxon>
    </lineage>
</organism>
<dbReference type="EMBL" id="CAFBLE010000002">
    <property type="protein sequence ID" value="CAB4859353.1"/>
    <property type="molecule type" value="Genomic_DNA"/>
</dbReference>
<feature type="transmembrane region" description="Helical" evidence="1">
    <location>
        <begin position="63"/>
        <end position="86"/>
    </location>
</feature>
<dbReference type="Gene3D" id="1.20.120.1220">
    <property type="match status" value="1"/>
</dbReference>
<gene>
    <name evidence="3" type="ORF">UFOPK2289_00894</name>
    <name evidence="4" type="ORF">UFOPK3346_00384</name>
    <name evidence="5" type="ORF">UFOPK3670_00086</name>
    <name evidence="6" type="ORF">UFOPK4308_00411</name>
</gene>
<dbReference type="AlphaFoldDB" id="A0A6J7TPX0"/>
<evidence type="ECO:0000313" key="6">
    <source>
        <dbReference type="EMBL" id="CAB5055150.1"/>
    </source>
</evidence>
<protein>
    <submittedName>
        <fullName evidence="6">Unannotated protein</fullName>
    </submittedName>
</protein>
<dbReference type="EMBL" id="CAFBMV010000001">
    <property type="protein sequence ID" value="CAB4911904.1"/>
    <property type="molecule type" value="Genomic_DNA"/>
</dbReference>
<feature type="transmembrane region" description="Helical" evidence="1">
    <location>
        <begin position="137"/>
        <end position="157"/>
    </location>
</feature>
<sequence>MNLVRIALGITIVFFALRISFYDLRFHRIRNTDLLVFASLSVTLIGIDSVLHKRYFQCQKSLIFGALLFVLSFVVYCCFESSIGAGDIKLLPIVGFDLSYLTESNPWQAIIWILLCGGLQGLLGFCRDRTFSQRIAFAPAIFLGSISYFAAGVWSHLTQ</sequence>
<accession>A0A6J7TPX0</accession>
<dbReference type="EMBL" id="CAEZWT010000023">
    <property type="protein sequence ID" value="CAB4666963.1"/>
    <property type="molecule type" value="Genomic_DNA"/>
</dbReference>
<feature type="transmembrane region" description="Helical" evidence="1">
    <location>
        <begin position="106"/>
        <end position="125"/>
    </location>
</feature>
<dbReference type="GO" id="GO:0004190">
    <property type="term" value="F:aspartic-type endopeptidase activity"/>
    <property type="evidence" value="ECO:0007669"/>
    <property type="project" value="InterPro"/>
</dbReference>
<evidence type="ECO:0000256" key="1">
    <source>
        <dbReference type="SAM" id="Phobius"/>
    </source>
</evidence>
<keyword evidence="1" id="KW-0812">Transmembrane</keyword>
<name>A0A6J7TPX0_9ZZZZ</name>
<evidence type="ECO:0000313" key="5">
    <source>
        <dbReference type="EMBL" id="CAB4911904.1"/>
    </source>
</evidence>